<dbReference type="AlphaFoldDB" id="A0A6J4KST9"/>
<evidence type="ECO:0000259" key="5">
    <source>
        <dbReference type="PROSITE" id="PS50110"/>
    </source>
</evidence>
<organism evidence="6">
    <name type="scientific">uncultured Microvirga sp</name>
    <dbReference type="NCBI Taxonomy" id="412392"/>
    <lineage>
        <taxon>Bacteria</taxon>
        <taxon>Pseudomonadati</taxon>
        <taxon>Pseudomonadota</taxon>
        <taxon>Alphaproteobacteria</taxon>
        <taxon>Hyphomicrobiales</taxon>
        <taxon>Methylobacteriaceae</taxon>
        <taxon>Microvirga</taxon>
        <taxon>environmental samples</taxon>
    </lineage>
</organism>
<feature type="domain" description="Response regulatory" evidence="5">
    <location>
        <begin position="30"/>
        <end position="140"/>
    </location>
</feature>
<evidence type="ECO:0000256" key="4">
    <source>
        <dbReference type="PROSITE-ProRule" id="PRU00169"/>
    </source>
</evidence>
<feature type="modified residue" description="4-aspartylphosphate" evidence="4">
    <location>
        <position position="80"/>
    </location>
</feature>
<accession>A0A6J4KST9</accession>
<dbReference type="SUPFAM" id="SSF52172">
    <property type="entry name" value="CheY-like"/>
    <property type="match status" value="1"/>
</dbReference>
<dbReference type="PANTHER" id="PTHR44591">
    <property type="entry name" value="STRESS RESPONSE REGULATOR PROTEIN 1"/>
    <property type="match status" value="1"/>
</dbReference>
<keyword evidence="3" id="KW-0804">Transcription</keyword>
<evidence type="ECO:0000256" key="2">
    <source>
        <dbReference type="ARBA" id="ARBA00023015"/>
    </source>
</evidence>
<dbReference type="InterPro" id="IPR001789">
    <property type="entry name" value="Sig_transdc_resp-reg_receiver"/>
</dbReference>
<keyword evidence="2" id="KW-0805">Transcription regulation</keyword>
<keyword evidence="1 4" id="KW-0597">Phosphoprotein</keyword>
<dbReference type="PANTHER" id="PTHR44591:SF3">
    <property type="entry name" value="RESPONSE REGULATORY DOMAIN-CONTAINING PROTEIN"/>
    <property type="match status" value="1"/>
</dbReference>
<dbReference type="Gene3D" id="3.40.50.2300">
    <property type="match status" value="1"/>
</dbReference>
<dbReference type="PROSITE" id="PS50110">
    <property type="entry name" value="RESPONSE_REGULATORY"/>
    <property type="match status" value="1"/>
</dbReference>
<gene>
    <name evidence="6" type="ORF">AVDCRST_MAG90-399</name>
</gene>
<dbReference type="EMBL" id="CADCUC010000079">
    <property type="protein sequence ID" value="CAA9310607.1"/>
    <property type="molecule type" value="Genomic_DNA"/>
</dbReference>
<evidence type="ECO:0000256" key="1">
    <source>
        <dbReference type="ARBA" id="ARBA00022553"/>
    </source>
</evidence>
<dbReference type="SMART" id="SM00448">
    <property type="entry name" value="REC"/>
    <property type="match status" value="1"/>
</dbReference>
<evidence type="ECO:0000256" key="3">
    <source>
        <dbReference type="ARBA" id="ARBA00023163"/>
    </source>
</evidence>
<sequence length="152" mass="16232">MQSVPGLTDGTTTPQGLRFMDSSRDDAPVIVLVAEDETLVRLLANDILTDADYGVIEAHDGQEALAILAAKNTVRALLTDVNMPNVDGLALAKIVRQRWPHIGIVVTSGMPKPSGLPTGARFISKPYGYEDVLHELEAVIAETADMQAMGGH</sequence>
<dbReference type="InterPro" id="IPR050595">
    <property type="entry name" value="Bact_response_regulator"/>
</dbReference>
<name>A0A6J4KST9_9HYPH</name>
<dbReference type="Pfam" id="PF00072">
    <property type="entry name" value="Response_reg"/>
    <property type="match status" value="1"/>
</dbReference>
<dbReference type="GO" id="GO:0000160">
    <property type="term" value="P:phosphorelay signal transduction system"/>
    <property type="evidence" value="ECO:0007669"/>
    <property type="project" value="InterPro"/>
</dbReference>
<protein>
    <recommendedName>
        <fullName evidence="5">Response regulatory domain-containing protein</fullName>
    </recommendedName>
</protein>
<proteinExistence type="predicted"/>
<reference evidence="6" key="1">
    <citation type="submission" date="2020-02" db="EMBL/GenBank/DDBJ databases">
        <authorList>
            <person name="Meier V. D."/>
        </authorList>
    </citation>
    <scope>NUCLEOTIDE SEQUENCE</scope>
    <source>
        <strain evidence="6">AVDCRST_MAG90</strain>
    </source>
</reference>
<evidence type="ECO:0000313" key="6">
    <source>
        <dbReference type="EMBL" id="CAA9310607.1"/>
    </source>
</evidence>
<dbReference type="InterPro" id="IPR011006">
    <property type="entry name" value="CheY-like_superfamily"/>
</dbReference>